<keyword evidence="3" id="KW-1133">Transmembrane helix</keyword>
<name>A0A498R3B6_9FIRM</name>
<keyword evidence="3" id="KW-0812">Transmembrane</keyword>
<feature type="compositionally biased region" description="Pro residues" evidence="2">
    <location>
        <begin position="39"/>
        <end position="48"/>
    </location>
</feature>
<feature type="compositionally biased region" description="Low complexity" evidence="2">
    <location>
        <begin position="55"/>
        <end position="64"/>
    </location>
</feature>
<dbReference type="Pfam" id="PF01391">
    <property type="entry name" value="Collagen"/>
    <property type="match status" value="1"/>
</dbReference>
<dbReference type="AlphaFoldDB" id="A0A498R3B6"/>
<gene>
    <name evidence="4" type="ORF">LUCI_1102</name>
</gene>
<dbReference type="RefSeq" id="WP_122626860.1">
    <property type="nucleotide sequence ID" value="NZ_UPPP01000060.1"/>
</dbReference>
<dbReference type="NCBIfam" id="TIGR03721">
    <property type="entry name" value="exospore_TM"/>
    <property type="match status" value="1"/>
</dbReference>
<keyword evidence="3" id="KW-0472">Membrane</keyword>
<feature type="compositionally biased region" description="Basic and acidic residues" evidence="2">
    <location>
        <begin position="1"/>
        <end position="10"/>
    </location>
</feature>
<protein>
    <recommendedName>
        <fullName evidence="6">BclB domain-containing protein</fullName>
    </recommendedName>
</protein>
<dbReference type="PANTHER" id="PTHR37456:SF3">
    <property type="entry name" value="COLLAGEN ALPHA-1(XXV) CHAIN"/>
    <property type="match status" value="1"/>
</dbReference>
<dbReference type="EMBL" id="UPPP01000060">
    <property type="protein sequence ID" value="VBB05891.1"/>
    <property type="molecule type" value="Genomic_DNA"/>
</dbReference>
<organism evidence="4 5">
    <name type="scientific">Lucifera butyrica</name>
    <dbReference type="NCBI Taxonomy" id="1351585"/>
    <lineage>
        <taxon>Bacteria</taxon>
        <taxon>Bacillati</taxon>
        <taxon>Bacillota</taxon>
        <taxon>Negativicutes</taxon>
        <taxon>Veillonellales</taxon>
        <taxon>Veillonellaceae</taxon>
        <taxon>Lucifera</taxon>
    </lineage>
</organism>
<proteinExistence type="predicted"/>
<dbReference type="InterPro" id="IPR008160">
    <property type="entry name" value="Collagen"/>
</dbReference>
<feature type="transmembrane region" description="Helical" evidence="3">
    <location>
        <begin position="248"/>
        <end position="271"/>
    </location>
</feature>
<dbReference type="OrthoDB" id="1685113at2"/>
<reference evidence="4 5" key="1">
    <citation type="submission" date="2018-06" db="EMBL/GenBank/DDBJ databases">
        <authorList>
            <person name="Strepis N."/>
        </authorList>
    </citation>
    <scope>NUCLEOTIDE SEQUENCE [LARGE SCALE GENOMIC DNA]</scope>
    <source>
        <strain evidence="4">LUCI</strain>
    </source>
</reference>
<dbReference type="PANTHER" id="PTHR37456">
    <property type="entry name" value="SI:CH211-266K2.1"/>
    <property type="match status" value="1"/>
</dbReference>
<evidence type="ECO:0008006" key="6">
    <source>
        <dbReference type="Google" id="ProtNLM"/>
    </source>
</evidence>
<sequence>MSNLDDDLKSQESTLEEEEERQHHHHHHCDPAIIVGVGPPGPPGPAGPQGPVGPQGPAGAVGAAGAAGATGAAGVAGVTGATGATGAVGVAGVTGATGATGAAGNGSIIPFASGDTVALTTIAGGLAGTAGFVGFGSSAPSLTGLGSIIDLTGATGIILDFAFSMPRDGTITSIAAYFSTTAALSLVGTTVTITAQLYSSTTPDNTFSPIAGTAVTLSPALTGIVNLGTVSNGALTGLSIPVTSQTRLLLVVFATAAGLSLVNTVVGYISAGVTII</sequence>
<accession>A0A498R3B6</accession>
<evidence type="ECO:0000313" key="5">
    <source>
        <dbReference type="Proteomes" id="UP000277811"/>
    </source>
</evidence>
<dbReference type="Proteomes" id="UP000277811">
    <property type="component" value="Unassembled WGS sequence"/>
</dbReference>
<keyword evidence="1" id="KW-0677">Repeat</keyword>
<feature type="region of interest" description="Disordered" evidence="2">
    <location>
        <begin position="1"/>
        <end position="64"/>
    </location>
</feature>
<evidence type="ECO:0000256" key="2">
    <source>
        <dbReference type="SAM" id="MobiDB-lite"/>
    </source>
</evidence>
<dbReference type="InterPro" id="IPR050938">
    <property type="entry name" value="Collagen_Structural_Proteins"/>
</dbReference>
<evidence type="ECO:0000256" key="1">
    <source>
        <dbReference type="ARBA" id="ARBA00022737"/>
    </source>
</evidence>
<feature type="transmembrane region" description="Helical" evidence="3">
    <location>
        <begin position="142"/>
        <end position="163"/>
    </location>
</feature>
<evidence type="ECO:0000313" key="4">
    <source>
        <dbReference type="EMBL" id="VBB05891.1"/>
    </source>
</evidence>
<feature type="transmembrane region" description="Helical" evidence="3">
    <location>
        <begin position="210"/>
        <end position="227"/>
    </location>
</feature>
<feature type="transmembrane region" description="Helical" evidence="3">
    <location>
        <begin position="175"/>
        <end position="198"/>
    </location>
</feature>
<evidence type="ECO:0000256" key="3">
    <source>
        <dbReference type="SAM" id="Phobius"/>
    </source>
</evidence>
<dbReference type="InterPro" id="IPR021210">
    <property type="entry name" value="Exosporium_BclB"/>
</dbReference>
<keyword evidence="5" id="KW-1185">Reference proteome</keyword>